<keyword evidence="3" id="KW-0274">FAD</keyword>
<gene>
    <name evidence="6" type="ORF">PG993_008919</name>
</gene>
<dbReference type="Pfam" id="PF00890">
    <property type="entry name" value="FAD_binding_2"/>
    <property type="match status" value="1"/>
</dbReference>
<dbReference type="PROSITE" id="PS00624">
    <property type="entry name" value="GMC_OXRED_2"/>
    <property type="match status" value="1"/>
</dbReference>
<evidence type="ECO:0000256" key="2">
    <source>
        <dbReference type="ARBA" id="ARBA00022630"/>
    </source>
</evidence>
<evidence type="ECO:0000256" key="3">
    <source>
        <dbReference type="ARBA" id="ARBA00022827"/>
    </source>
</evidence>
<evidence type="ECO:0000259" key="5">
    <source>
        <dbReference type="PROSITE" id="PS00624"/>
    </source>
</evidence>
<dbReference type="PANTHER" id="PTHR46056:SF12">
    <property type="entry name" value="LONG-CHAIN-ALCOHOL OXIDASE"/>
    <property type="match status" value="1"/>
</dbReference>
<feature type="domain" description="Glucose-methanol-choline oxidoreductase N-terminal" evidence="5">
    <location>
        <begin position="500"/>
        <end position="514"/>
    </location>
</feature>
<dbReference type="PANTHER" id="PTHR46056">
    <property type="entry name" value="LONG-CHAIN-ALCOHOL OXIDASE"/>
    <property type="match status" value="1"/>
</dbReference>
<comment type="similarity">
    <text evidence="1">Belongs to the GMC oxidoreductase family.</text>
</comment>
<evidence type="ECO:0000256" key="1">
    <source>
        <dbReference type="ARBA" id="ARBA00010790"/>
    </source>
</evidence>
<protein>
    <submittedName>
        <fullName evidence="6">GMC oxidoreductase</fullName>
    </submittedName>
</protein>
<evidence type="ECO:0000313" key="7">
    <source>
        <dbReference type="Proteomes" id="UP001444661"/>
    </source>
</evidence>
<dbReference type="InterPro" id="IPR036188">
    <property type="entry name" value="FAD/NAD-bd_sf"/>
</dbReference>
<dbReference type="InterPro" id="IPR000172">
    <property type="entry name" value="GMC_OxRdtase_N"/>
</dbReference>
<evidence type="ECO:0000256" key="4">
    <source>
        <dbReference type="ARBA" id="ARBA00023002"/>
    </source>
</evidence>
<dbReference type="EMBL" id="JAQQWK010000008">
    <property type="protein sequence ID" value="KAK8036305.1"/>
    <property type="molecule type" value="Genomic_DNA"/>
</dbReference>
<proteinExistence type="inferred from homology"/>
<dbReference type="InterPro" id="IPR007867">
    <property type="entry name" value="GMC_OxRtase_C"/>
</dbReference>
<comment type="caution">
    <text evidence="6">The sequence shown here is derived from an EMBL/GenBank/DDBJ whole genome shotgun (WGS) entry which is preliminary data.</text>
</comment>
<keyword evidence="7" id="KW-1185">Reference proteome</keyword>
<accession>A0ABR1SRG2</accession>
<evidence type="ECO:0000313" key="6">
    <source>
        <dbReference type="EMBL" id="KAK8036305.1"/>
    </source>
</evidence>
<keyword evidence="2" id="KW-0285">Flavoprotein</keyword>
<keyword evidence="4" id="KW-0560">Oxidoreductase</keyword>
<reference evidence="6 7" key="1">
    <citation type="submission" date="2023-01" db="EMBL/GenBank/DDBJ databases">
        <title>Analysis of 21 Apiospora genomes using comparative genomics revels a genus with tremendous synthesis potential of carbohydrate active enzymes and secondary metabolites.</title>
        <authorList>
            <person name="Sorensen T."/>
        </authorList>
    </citation>
    <scope>NUCLEOTIDE SEQUENCE [LARGE SCALE GENOMIC DNA]</scope>
    <source>
        <strain evidence="6 7">CBS 33761</strain>
    </source>
</reference>
<dbReference type="InterPro" id="IPR003953">
    <property type="entry name" value="FAD-dep_OxRdtase_2_FAD-bd"/>
</dbReference>
<sequence length="787" mass="84957">MSAQTDNQPQSHFVVPISDAPPATFFDETQWRVLYALMDTVVPPIVAATSGEEAVHANADDGKNNLVDNDRQTVAEDVFESHYQKMQSCMVTPPSREAFAAYLSEKPSEIQDFRSHLVRTLSTVSPDARKQLGAVAYLLGTKFGSYALTGHAKPFYELTGDHRASVLRSWRGSCITPIRGLAKSLTSIGTKTWVQSSPLFRELSGYVDVPEDYAEKAAAAAAAKPPPEYVFKQFTSASEDGGKQAVVLDTDVVIVGSGCGGGVCARVLAEAGHRVLVVEKGYYFPPSQLPMRSDTAETNLFWNRGVVSTDDNSVTAVAGGTWGGGGSVNWGVSLKTPGYILDDWASKRGLGFFNTPQFQESLDRVCDFMGVSDEHVRQNHRGKVLLDGAAKMGWKAKVTPHNSGGRDHHCGHCHLGCGSGGKQGPAVSWLPAAARAGAEFIEGFEVDHVDFEDFASGKKASGVTGKWVSRDARGGNSGPLHQRTVREVKITAKRVIVAGGTFSSPLLLQRSGLGNPQIGRNLYLHPVNMLGALWNEDVNPMDGCAISSVCTSFENLDGEGHGVKLEGTCMVPYLVYSAYPAASGLDFKLKALRFRNLNTFICIPRDRDTGRVYADPQTGQTRVAYTPSAFDRAHVLEGIVALARICRATGAEEIQPFLSNVPPFVVSAPVSTLATNNVTSDKEKDTEDERFEAWIRHLRRVGNPTTSPWACAHQMGSCRMSRKEEEGVVDARGKVWGVAEGLYVADASVLPSATGVNPMVTTMAVADWIARGIAKDLDALREGVEKR</sequence>
<dbReference type="Gene3D" id="3.50.50.60">
    <property type="entry name" value="FAD/NAD(P)-binding domain"/>
    <property type="match status" value="2"/>
</dbReference>
<dbReference type="Pfam" id="PF05199">
    <property type="entry name" value="GMC_oxred_C"/>
    <property type="match status" value="1"/>
</dbReference>
<name>A0ABR1SRG2_9PEZI</name>
<organism evidence="6 7">
    <name type="scientific">Apiospora rasikravindrae</name>
    <dbReference type="NCBI Taxonomy" id="990691"/>
    <lineage>
        <taxon>Eukaryota</taxon>
        <taxon>Fungi</taxon>
        <taxon>Dikarya</taxon>
        <taxon>Ascomycota</taxon>
        <taxon>Pezizomycotina</taxon>
        <taxon>Sordariomycetes</taxon>
        <taxon>Xylariomycetidae</taxon>
        <taxon>Amphisphaeriales</taxon>
        <taxon>Apiosporaceae</taxon>
        <taxon>Apiospora</taxon>
    </lineage>
</organism>
<dbReference type="Pfam" id="PF00732">
    <property type="entry name" value="GMC_oxred_N"/>
    <property type="match status" value="1"/>
</dbReference>
<dbReference type="SUPFAM" id="SSF51905">
    <property type="entry name" value="FAD/NAD(P)-binding domain"/>
    <property type="match status" value="1"/>
</dbReference>
<dbReference type="Proteomes" id="UP001444661">
    <property type="component" value="Unassembled WGS sequence"/>
</dbReference>